<evidence type="ECO:0000313" key="2">
    <source>
        <dbReference type="Proteomes" id="UP000663836"/>
    </source>
</evidence>
<dbReference type="AlphaFoldDB" id="A0A818RZ72"/>
<accession>A0A818RZ72</accession>
<protein>
    <submittedName>
        <fullName evidence="1">Uncharacterized protein</fullName>
    </submittedName>
</protein>
<comment type="caution">
    <text evidence="1">The sequence shown here is derived from an EMBL/GenBank/DDBJ whole genome shotgun (WGS) entry which is preliminary data.</text>
</comment>
<dbReference type="Proteomes" id="UP000663836">
    <property type="component" value="Unassembled WGS sequence"/>
</dbReference>
<gene>
    <name evidence="1" type="ORF">JBS370_LOCUS7114</name>
</gene>
<proteinExistence type="predicted"/>
<name>A0A818RZ72_9BILA</name>
<dbReference type="EMBL" id="CAJOBD010000415">
    <property type="protein sequence ID" value="CAF3664371.1"/>
    <property type="molecule type" value="Genomic_DNA"/>
</dbReference>
<evidence type="ECO:0000313" key="1">
    <source>
        <dbReference type="EMBL" id="CAF3664371.1"/>
    </source>
</evidence>
<organism evidence="1 2">
    <name type="scientific">Rotaria sordida</name>
    <dbReference type="NCBI Taxonomy" id="392033"/>
    <lineage>
        <taxon>Eukaryota</taxon>
        <taxon>Metazoa</taxon>
        <taxon>Spiralia</taxon>
        <taxon>Gnathifera</taxon>
        <taxon>Rotifera</taxon>
        <taxon>Eurotatoria</taxon>
        <taxon>Bdelloidea</taxon>
        <taxon>Philodinida</taxon>
        <taxon>Philodinidae</taxon>
        <taxon>Rotaria</taxon>
    </lineage>
</organism>
<reference evidence="1" key="1">
    <citation type="submission" date="2021-02" db="EMBL/GenBank/DDBJ databases">
        <authorList>
            <person name="Nowell W R."/>
        </authorList>
    </citation>
    <scope>NUCLEOTIDE SEQUENCE</scope>
</reference>
<sequence length="114" mass="12689">MIRDGGSANFSFALDEIKIFDGSCQSHTTIIPNITITSQPISITEIDSTLSTDEYDVTTSKTSTEKNTMSDIVTTNSTISTTLVSITEITTIQRQRQQQQYVQLRSTFNKELTN</sequence>